<evidence type="ECO:0000313" key="3">
    <source>
        <dbReference type="EMBL" id="BBF93585.1"/>
    </source>
</evidence>
<keyword evidence="3" id="KW-0966">Cell projection</keyword>
<reference evidence="3 4" key="1">
    <citation type="submission" date="2018-08" db="EMBL/GenBank/DDBJ databases">
        <title>Complete genome sequencing of Blastochloris tepida GI.</title>
        <authorList>
            <person name="Tsukatani Y."/>
            <person name="Mori H."/>
        </authorList>
    </citation>
    <scope>NUCLEOTIDE SEQUENCE [LARGE SCALE GENOMIC DNA]</scope>
    <source>
        <strain evidence="3 4">GI</strain>
    </source>
</reference>
<dbReference type="KEGG" id="blag:BLTE_22700"/>
<evidence type="ECO:0000256" key="2">
    <source>
        <dbReference type="ARBA" id="ARBA00022927"/>
    </source>
</evidence>
<dbReference type="AlphaFoldDB" id="A0A348G202"/>
<keyword evidence="1" id="KW-0813">Transport</keyword>
<gene>
    <name evidence="3" type="primary">fliH</name>
    <name evidence="3" type="ORF">BLTE_22700</name>
</gene>
<evidence type="ECO:0000256" key="1">
    <source>
        <dbReference type="ARBA" id="ARBA00022448"/>
    </source>
</evidence>
<keyword evidence="4" id="KW-1185">Reference proteome</keyword>
<dbReference type="EMBL" id="AP018907">
    <property type="protein sequence ID" value="BBF93585.1"/>
    <property type="molecule type" value="Genomic_DNA"/>
</dbReference>
<proteinExistence type="predicted"/>
<organism evidence="3 4">
    <name type="scientific">Blastochloris tepida</name>
    <dbReference type="NCBI Taxonomy" id="2233851"/>
    <lineage>
        <taxon>Bacteria</taxon>
        <taxon>Pseudomonadati</taxon>
        <taxon>Pseudomonadota</taxon>
        <taxon>Alphaproteobacteria</taxon>
        <taxon>Hyphomicrobiales</taxon>
        <taxon>Blastochloridaceae</taxon>
        <taxon>Blastochloris</taxon>
    </lineage>
</organism>
<name>A0A348G202_9HYPH</name>
<dbReference type="GO" id="GO:0005829">
    <property type="term" value="C:cytosol"/>
    <property type="evidence" value="ECO:0007669"/>
    <property type="project" value="TreeGrafter"/>
</dbReference>
<keyword evidence="3" id="KW-0282">Flagellum</keyword>
<evidence type="ECO:0000313" key="4">
    <source>
        <dbReference type="Proteomes" id="UP000266934"/>
    </source>
</evidence>
<sequence>MEANVAAAKARFLFDTDFGAPKREAEVRVPQADHEAALAEAEARGYARGRDEATAERVAEAEHLVALGLERVAGEVERLLATLAAIEVRLEREAVDVAVAVARKLAEGLIAREPLAELTALMTECFGELRSTPHVVVRVNDALLAPLKERLDRVAADAGFAGRLVILAEPTIAVGDGRIEWADGGIVRDSAALRAKVDDLVQRFIGARAAGRAGGQS</sequence>
<protein>
    <submittedName>
        <fullName evidence="3">Flagellar assembly protein FliH</fullName>
    </submittedName>
</protein>
<dbReference type="GO" id="GO:0015031">
    <property type="term" value="P:protein transport"/>
    <property type="evidence" value="ECO:0007669"/>
    <property type="project" value="UniProtKB-KW"/>
</dbReference>
<dbReference type="PANTHER" id="PTHR34982">
    <property type="entry name" value="YOP PROTEINS TRANSLOCATION PROTEIN L"/>
    <property type="match status" value="1"/>
</dbReference>
<dbReference type="PANTHER" id="PTHR34982:SF1">
    <property type="entry name" value="FLAGELLAR ASSEMBLY PROTEIN FLIH"/>
    <property type="match status" value="1"/>
</dbReference>
<keyword evidence="3" id="KW-0969">Cilium</keyword>
<dbReference type="InterPro" id="IPR051472">
    <property type="entry name" value="T3SS_Stator/FliH"/>
</dbReference>
<keyword evidence="2" id="KW-0653">Protein transport</keyword>
<accession>A0A348G202</accession>
<dbReference type="NCBIfam" id="NF004690">
    <property type="entry name" value="PRK06032.1-1"/>
    <property type="match status" value="1"/>
</dbReference>
<dbReference type="Proteomes" id="UP000266934">
    <property type="component" value="Chromosome"/>
</dbReference>